<protein>
    <submittedName>
        <fullName evidence="2 3">SAM-dependent methyltransferase</fullName>
    </submittedName>
</protein>
<dbReference type="Gene3D" id="3.40.50.150">
    <property type="entry name" value="Vaccinia Virus protein VP39"/>
    <property type="match status" value="1"/>
</dbReference>
<dbReference type="KEGG" id="amur:ADH66_04055"/>
<dbReference type="InterPro" id="IPR041698">
    <property type="entry name" value="Methyltransf_25"/>
</dbReference>
<keyword evidence="3" id="KW-0489">Methyltransferase</keyword>
<keyword evidence="4" id="KW-1185">Reference proteome</keyword>
<dbReference type="AlphaFoldDB" id="A0A1Z2XN91"/>
<accession>A0A1Z2XN91</accession>
<evidence type="ECO:0000313" key="4">
    <source>
        <dbReference type="Proteomes" id="UP000196710"/>
    </source>
</evidence>
<evidence type="ECO:0000313" key="5">
    <source>
        <dbReference type="Proteomes" id="UP000596035"/>
    </source>
</evidence>
<dbReference type="Proteomes" id="UP000596035">
    <property type="component" value="Chromosome"/>
</dbReference>
<dbReference type="SUPFAM" id="SSF53335">
    <property type="entry name" value="S-adenosyl-L-methionine-dependent methyltransferases"/>
    <property type="match status" value="1"/>
</dbReference>
<evidence type="ECO:0000259" key="1">
    <source>
        <dbReference type="Pfam" id="PF13649"/>
    </source>
</evidence>
<dbReference type="RefSeq" id="WP_066535398.1">
    <property type="nucleotide sequence ID" value="NZ_CP021422.1"/>
</dbReference>
<proteinExistence type="predicted"/>
<keyword evidence="3" id="KW-0808">Transferase</keyword>
<dbReference type="GO" id="GO:0008168">
    <property type="term" value="F:methyltransferase activity"/>
    <property type="evidence" value="ECO:0007669"/>
    <property type="project" value="UniProtKB-KW"/>
</dbReference>
<dbReference type="Proteomes" id="UP000196710">
    <property type="component" value="Chromosome"/>
</dbReference>
<dbReference type="EMBL" id="CP021422">
    <property type="protein sequence ID" value="ASB39894.1"/>
    <property type="molecule type" value="Genomic_DNA"/>
</dbReference>
<dbReference type="InterPro" id="IPR029063">
    <property type="entry name" value="SAM-dependent_MTases_sf"/>
</dbReference>
<dbReference type="CDD" id="cd02440">
    <property type="entry name" value="AdoMet_MTases"/>
    <property type="match status" value="1"/>
</dbReference>
<dbReference type="PANTHER" id="PTHR43591">
    <property type="entry name" value="METHYLTRANSFERASE"/>
    <property type="match status" value="1"/>
</dbReference>
<dbReference type="Pfam" id="PF13649">
    <property type="entry name" value="Methyltransf_25"/>
    <property type="match status" value="1"/>
</dbReference>
<dbReference type="EMBL" id="CP065321">
    <property type="protein sequence ID" value="QQR29183.1"/>
    <property type="molecule type" value="Genomic_DNA"/>
</dbReference>
<name>A0A1Z2XN91_9FIRM</name>
<sequence>MFNEKELIAKWNADMYDLHETETEDVDFALSVIGPAPKNILEIACGSGRFLVPLARAGHTVTGLDFDQYMLDKIGPKAAGLDNISWRRADVIRESWGTGFDVVLIAANLLFNIISDMDYEKAQRLLLEKASKALSPGGSVYIDYACTRRPEAWFNGPGEKIVWEGADSAGNTGRMVLSGSTFDCDSSIVRFTRRFELTLADGGRIVEEIPSVKHYPPLRQVRGWLSENGFSVRKEYGDYSRRPIGEDTDRAVIWAQKP</sequence>
<dbReference type="GO" id="GO:0032259">
    <property type="term" value="P:methylation"/>
    <property type="evidence" value="ECO:0007669"/>
    <property type="project" value="UniProtKB-KW"/>
</dbReference>
<reference evidence="3 5" key="3">
    <citation type="submission" date="2020-11" db="EMBL/GenBank/DDBJ databases">
        <title>Closed and high quality bacterial genomes of the OMM12 community.</title>
        <authorList>
            <person name="Marbouty M."/>
            <person name="Lamy-Besnier Q."/>
            <person name="Debarbieux L."/>
            <person name="Koszul R."/>
        </authorList>
    </citation>
    <scope>NUCLEOTIDE SEQUENCE [LARGE SCALE GENOMIC DNA]</scope>
    <source>
        <strain evidence="3 5">KB18</strain>
    </source>
</reference>
<feature type="domain" description="Methyltransferase" evidence="1">
    <location>
        <begin position="40"/>
        <end position="138"/>
    </location>
</feature>
<reference evidence="2" key="1">
    <citation type="journal article" date="2017" name="Genome Announc.">
        <title>High-Quality Whole-Genome Sequences of the Oligo-Mouse-Microbiota Bacterial Community.</title>
        <authorList>
            <person name="Garzetti D."/>
            <person name="Brugiroux S."/>
            <person name="Bunk B."/>
            <person name="Pukall R."/>
            <person name="McCoy K.D."/>
            <person name="Macpherson A.J."/>
            <person name="Stecher B."/>
        </authorList>
    </citation>
    <scope>NUCLEOTIDE SEQUENCE</scope>
    <source>
        <strain evidence="2">KB18</strain>
    </source>
</reference>
<evidence type="ECO:0000313" key="3">
    <source>
        <dbReference type="EMBL" id="QQR29183.1"/>
    </source>
</evidence>
<organism evidence="3 5">
    <name type="scientific">Acutalibacter muris</name>
    <dbReference type="NCBI Taxonomy" id="1796620"/>
    <lineage>
        <taxon>Bacteria</taxon>
        <taxon>Bacillati</taxon>
        <taxon>Bacillota</taxon>
        <taxon>Clostridia</taxon>
        <taxon>Eubacteriales</taxon>
        <taxon>Acutalibacteraceae</taxon>
        <taxon>Acutalibacter</taxon>
    </lineage>
</organism>
<gene>
    <name evidence="2" type="ORF">ADH66_04055</name>
    <name evidence="3" type="ORF">I5Q82_14120</name>
</gene>
<reference evidence="4" key="2">
    <citation type="submission" date="2017-05" db="EMBL/GenBank/DDBJ databases">
        <title>Improved OligoMM genomes.</title>
        <authorList>
            <person name="Garzetti D."/>
        </authorList>
    </citation>
    <scope>NUCLEOTIDE SEQUENCE [LARGE SCALE GENOMIC DNA]</scope>
    <source>
        <strain evidence="4">KB18</strain>
    </source>
</reference>
<evidence type="ECO:0000313" key="2">
    <source>
        <dbReference type="EMBL" id="ASB39894.1"/>
    </source>
</evidence>